<organism evidence="3">
    <name type="scientific">Eiseniibacteriota bacterium</name>
    <dbReference type="NCBI Taxonomy" id="2212470"/>
    <lineage>
        <taxon>Bacteria</taxon>
        <taxon>Candidatus Eiseniibacteriota</taxon>
    </lineage>
</organism>
<comment type="caution">
    <text evidence="3">The sequence shown here is derived from an EMBL/GenBank/DDBJ whole genome shotgun (WGS) entry which is preliminary data.</text>
</comment>
<evidence type="ECO:0000313" key="3">
    <source>
        <dbReference type="EMBL" id="HGZ41841.1"/>
    </source>
</evidence>
<feature type="region of interest" description="Disordered" evidence="1">
    <location>
        <begin position="311"/>
        <end position="351"/>
    </location>
</feature>
<feature type="chain" id="PRO_5033011033" description="Carboxypeptidase regulatory-like domain-containing protein" evidence="2">
    <location>
        <begin position="19"/>
        <end position="450"/>
    </location>
</feature>
<reference evidence="3" key="1">
    <citation type="journal article" date="2020" name="mSystems">
        <title>Genome- and Community-Level Interaction Insights into Carbon Utilization and Element Cycling Functions of Hydrothermarchaeota in Hydrothermal Sediment.</title>
        <authorList>
            <person name="Zhou Z."/>
            <person name="Liu Y."/>
            <person name="Xu W."/>
            <person name="Pan J."/>
            <person name="Luo Z.H."/>
            <person name="Li M."/>
        </authorList>
    </citation>
    <scope>NUCLEOTIDE SEQUENCE [LARGE SCALE GENOMIC DNA]</scope>
    <source>
        <strain evidence="3">SpSt-381</strain>
    </source>
</reference>
<sequence length="450" mass="47111">MSRRFVFLPPPAARRALAAVLAAAAWVAPGAAAPPRSGIEVLVRGVAHRDDGRPAAGARVEVEGPVPAFTVANAEGRFAVLLRAGTFGERLRSPARFVVEARDGRRRLRFDGRAERLEITISAVAGPDGAPRATARCNVPAVEERLARALEWAAQGPVAVEVALGGAPAPERVARQPAPETSGAPPPPAAPPAASRTPDVAPPAPTAAAARGAPVPPAPPAAPPARDAAAQARPARPRRDSLAAAERLTARVRASARRESLRVARAAEQRARDDARRRDEALRAARRDSARAALRERDRLRQAAHLERQLRDAARRDSLRLARPAPPPLDPRTPVAGRLAGPAGGPHAGPADSCACRIRGTVEVRSDAPLSAPLTVTVAAAGVPGLSAEVRLFMGSPREFVLERVPCGARALEVRVAQGRRWALADSAAARGLDCAAGALRQPRIVLVPR</sequence>
<evidence type="ECO:0000256" key="1">
    <source>
        <dbReference type="SAM" id="MobiDB-lite"/>
    </source>
</evidence>
<keyword evidence="2" id="KW-0732">Signal</keyword>
<accession>A0A832MKG6</accession>
<dbReference type="EMBL" id="DSQF01000001">
    <property type="protein sequence ID" value="HGZ41841.1"/>
    <property type="molecule type" value="Genomic_DNA"/>
</dbReference>
<feature type="signal peptide" evidence="2">
    <location>
        <begin position="1"/>
        <end position="18"/>
    </location>
</feature>
<evidence type="ECO:0008006" key="4">
    <source>
        <dbReference type="Google" id="ProtNLM"/>
    </source>
</evidence>
<evidence type="ECO:0000256" key="2">
    <source>
        <dbReference type="SAM" id="SignalP"/>
    </source>
</evidence>
<feature type="compositionally biased region" description="Pro residues" evidence="1">
    <location>
        <begin position="214"/>
        <end position="223"/>
    </location>
</feature>
<feature type="compositionally biased region" description="Low complexity" evidence="1">
    <location>
        <begin position="224"/>
        <end position="234"/>
    </location>
</feature>
<name>A0A832MKG6_UNCEI</name>
<feature type="region of interest" description="Disordered" evidence="1">
    <location>
        <begin position="172"/>
        <end position="278"/>
    </location>
</feature>
<feature type="compositionally biased region" description="Low complexity" evidence="1">
    <location>
        <begin position="332"/>
        <end position="341"/>
    </location>
</feature>
<proteinExistence type="predicted"/>
<feature type="compositionally biased region" description="Basic and acidic residues" evidence="1">
    <location>
        <begin position="311"/>
        <end position="320"/>
    </location>
</feature>
<feature type="compositionally biased region" description="Basic and acidic residues" evidence="1">
    <location>
        <begin position="256"/>
        <end position="278"/>
    </location>
</feature>
<dbReference type="AlphaFoldDB" id="A0A832MKG6"/>
<gene>
    <name evidence="3" type="ORF">ENR23_00160</name>
</gene>
<protein>
    <recommendedName>
        <fullName evidence="4">Carboxypeptidase regulatory-like domain-containing protein</fullName>
    </recommendedName>
</protein>